<dbReference type="GO" id="GO:0005524">
    <property type="term" value="F:ATP binding"/>
    <property type="evidence" value="ECO:0007669"/>
    <property type="project" value="UniProtKB-UniRule"/>
</dbReference>
<keyword evidence="9 12" id="KW-0648">Protein biosynthesis</keyword>
<keyword evidence="8 12" id="KW-0694">RNA-binding</keyword>
<evidence type="ECO:0000256" key="7">
    <source>
        <dbReference type="ARBA" id="ARBA00022840"/>
    </source>
</evidence>
<protein>
    <recommendedName>
        <fullName evidence="12">Threonine--tRNA ligase</fullName>
        <ecNumber evidence="12">6.1.1.3</ecNumber>
    </recommendedName>
    <alternativeName>
        <fullName evidence="12">Threonyl-tRNA synthetase</fullName>
        <shortName evidence="12">ThrRS</shortName>
    </alternativeName>
</protein>
<dbReference type="Gene3D" id="3.30.930.10">
    <property type="entry name" value="Bira Bifunctional Protein, Domain 2"/>
    <property type="match status" value="1"/>
</dbReference>
<dbReference type="GO" id="GO:0008270">
    <property type="term" value="F:zinc ion binding"/>
    <property type="evidence" value="ECO:0007669"/>
    <property type="project" value="InterPro"/>
</dbReference>
<keyword evidence="3 12" id="KW-0820">tRNA-binding</keyword>
<comment type="catalytic activity">
    <reaction evidence="11 12">
        <text>tRNA(Thr) + L-threonine + ATP = L-threonyl-tRNA(Thr) + AMP + diphosphate + H(+)</text>
        <dbReference type="Rhea" id="RHEA:24624"/>
        <dbReference type="Rhea" id="RHEA-COMP:9670"/>
        <dbReference type="Rhea" id="RHEA-COMP:9704"/>
        <dbReference type="ChEBI" id="CHEBI:15378"/>
        <dbReference type="ChEBI" id="CHEBI:30616"/>
        <dbReference type="ChEBI" id="CHEBI:33019"/>
        <dbReference type="ChEBI" id="CHEBI:57926"/>
        <dbReference type="ChEBI" id="CHEBI:78442"/>
        <dbReference type="ChEBI" id="CHEBI:78534"/>
        <dbReference type="ChEBI" id="CHEBI:456215"/>
        <dbReference type="EC" id="6.1.1.3"/>
    </reaction>
</comment>
<evidence type="ECO:0000256" key="8">
    <source>
        <dbReference type="ARBA" id="ARBA00022884"/>
    </source>
</evidence>
<proteinExistence type="inferred from homology"/>
<dbReference type="eggNOG" id="arCOG00401">
    <property type="taxonomic scope" value="Archaea"/>
</dbReference>
<evidence type="ECO:0000256" key="4">
    <source>
        <dbReference type="ARBA" id="ARBA00022598"/>
    </source>
</evidence>
<feature type="domain" description="Aminoacyl-transfer RNA synthetases class-II family profile" evidence="13">
    <location>
        <begin position="252"/>
        <end position="496"/>
    </location>
</feature>
<dbReference type="CDD" id="cd00860">
    <property type="entry name" value="ThrRS_anticodon"/>
    <property type="match status" value="1"/>
</dbReference>
<keyword evidence="6 12" id="KW-0862">Zinc</keyword>
<dbReference type="GO" id="GO:0005737">
    <property type="term" value="C:cytoplasm"/>
    <property type="evidence" value="ECO:0007669"/>
    <property type="project" value="UniProtKB-SubCell"/>
</dbReference>
<dbReference type="PROSITE" id="PS50862">
    <property type="entry name" value="AA_TRNA_LIGASE_II"/>
    <property type="match status" value="1"/>
</dbReference>
<dbReference type="SUPFAM" id="SSF52954">
    <property type="entry name" value="Class II aaRS ABD-related"/>
    <property type="match status" value="1"/>
</dbReference>
<dbReference type="InParanoid" id="I3TD15"/>
<reference evidence="14 15" key="1">
    <citation type="journal article" date="2012" name="J. Bacteriol.">
        <title>Complete genome sequence of the hyperthermophilic cellulolytic Crenarchaeon 'Thermogladius cellulolyticus' 1633.</title>
        <authorList>
            <person name="Mardanov A.V."/>
            <person name="Kochetkova T.V."/>
            <person name="Beletsky A.V."/>
            <person name="Bonch-Osmolovskaya E.A."/>
            <person name="Ravin N.V."/>
            <person name="Skryabin K.G."/>
        </authorList>
    </citation>
    <scope>NUCLEOTIDE SEQUENCE [LARGE SCALE GENOMIC DNA]</scope>
    <source>
        <strain evidence="15">DSM 22663 / VKM B-2946 / 1633</strain>
    </source>
</reference>
<dbReference type="PANTHER" id="PTHR11451:SF44">
    <property type="entry name" value="THREONINE--TRNA LIGASE, CHLOROPLASTIC_MITOCHONDRIAL 2"/>
    <property type="match status" value="1"/>
</dbReference>
<dbReference type="EMBL" id="CP003531">
    <property type="protein sequence ID" value="AFK50653.1"/>
    <property type="molecule type" value="Genomic_DNA"/>
</dbReference>
<evidence type="ECO:0000256" key="5">
    <source>
        <dbReference type="ARBA" id="ARBA00022741"/>
    </source>
</evidence>
<dbReference type="InterPro" id="IPR047246">
    <property type="entry name" value="ThrRS_anticodon"/>
</dbReference>
<dbReference type="HOGENOM" id="CLU_029833_0_0_2"/>
<dbReference type="KEGG" id="thg:TCELL_0228"/>
<sequence length="621" mass="71311">MHQALKGWVLRLLLIHAKRFSYKAREPAVKEPESLSEASATGDFENALVVFSTVEQGDDESVAERAASEIYETASNLKPSTVVVYPYAHLSSELAPPTVAMDVLRKFADKLRERGLRVERAPFGWYKEFVLECYGHPLSELSKTIRKQETGVVRRAVEKTFYIVTPEGRVYNPAEFDYSKYPDLKILVDKEVFGVELAGGENRVNDYCRKFGFEWEPMSDHGHMRYGPHAVVIMESVMRYSWQTVRSLGIPVFKVMGSNMFNLKEKPVLEHALLFGDRLYEVAVDEDRYVMRYAACHQQFAMLRDWVISYKDLPFGMFEVADSYRLEQRGELNLCFRLRKFYMPDLHILTRDLREAIEVSKLVQEKIMEEAGKVGRRYVALYNVSRDFFENNFNDIVEFVKRENYPVLVAVIPGGIYYWVLNVEYHIIDNIGRPREIATFQIDVGNGKRFNITYTTPEGEKKHPVIIHTAIIGGVERYIYMLLDTAALEEKQGRTPSIPTWLAPVQVRIIPVSKDYVDYAVKVAQELAGEGYRVDVDDRDESLGKKIRDAGREWIPYIVVVGEREVKSGTLSVRVRATNETIAMSVSELLTKLGEEVKGYPRTEPTLPLLVSRRPLASYQL</sequence>
<dbReference type="Pfam" id="PF08915">
    <property type="entry name" value="tRNA-Thr_ED"/>
    <property type="match status" value="1"/>
</dbReference>
<evidence type="ECO:0000256" key="3">
    <source>
        <dbReference type="ARBA" id="ARBA00022555"/>
    </source>
</evidence>
<dbReference type="InterPro" id="IPR002320">
    <property type="entry name" value="Thr-tRNA-ligase_IIa"/>
</dbReference>
<dbReference type="GO" id="GO:0000049">
    <property type="term" value="F:tRNA binding"/>
    <property type="evidence" value="ECO:0007669"/>
    <property type="project" value="UniProtKB-KW"/>
</dbReference>
<keyword evidence="10 12" id="KW-0030">Aminoacyl-tRNA synthetase</keyword>
<keyword evidence="12" id="KW-0479">Metal-binding</keyword>
<feature type="binding site" evidence="12">
    <location>
        <position position="468"/>
    </location>
    <ligand>
        <name>Zn(2+)</name>
        <dbReference type="ChEBI" id="CHEBI:29105"/>
        <note>catalytic</note>
    </ligand>
</feature>
<dbReference type="GO" id="GO:0006435">
    <property type="term" value="P:threonyl-tRNA aminoacylation"/>
    <property type="evidence" value="ECO:0007669"/>
    <property type="project" value="UniProtKB-UniRule"/>
</dbReference>
<dbReference type="STRING" id="1184251.TCELL_0228"/>
<dbReference type="InterPro" id="IPR036621">
    <property type="entry name" value="Anticodon-bd_dom_sf"/>
</dbReference>
<keyword evidence="5 12" id="KW-0547">Nucleotide-binding</keyword>
<dbReference type="PRINTS" id="PR01047">
    <property type="entry name" value="TRNASYNTHTHR"/>
</dbReference>
<organism evidence="14 15">
    <name type="scientific">Thermogladius calderae (strain DSM 22663 / VKM B-2946 / 1633)</name>
    <dbReference type="NCBI Taxonomy" id="1184251"/>
    <lineage>
        <taxon>Archaea</taxon>
        <taxon>Thermoproteota</taxon>
        <taxon>Thermoprotei</taxon>
        <taxon>Desulfurococcales</taxon>
        <taxon>Desulfurococcaceae</taxon>
        <taxon>Thermogladius</taxon>
    </lineage>
</organism>
<dbReference type="Pfam" id="PF00587">
    <property type="entry name" value="tRNA-synt_2b"/>
    <property type="match status" value="1"/>
</dbReference>
<dbReference type="Pfam" id="PF03129">
    <property type="entry name" value="HGTP_anticodon"/>
    <property type="match status" value="1"/>
</dbReference>
<gene>
    <name evidence="12" type="primary">thrS</name>
    <name evidence="14" type="ordered locus">TCELL_0228</name>
</gene>
<dbReference type="InterPro" id="IPR006195">
    <property type="entry name" value="aa-tRNA-synth_II"/>
</dbReference>
<dbReference type="Gene3D" id="3.50.80.10">
    <property type="entry name" value="D-tyrosyl-tRNA(Tyr) deacylase"/>
    <property type="match status" value="1"/>
</dbReference>
<dbReference type="PANTHER" id="PTHR11451">
    <property type="entry name" value="THREONINE-TRNA LIGASE"/>
    <property type="match status" value="1"/>
</dbReference>
<feature type="binding site" evidence="12">
    <location>
        <position position="296"/>
    </location>
    <ligand>
        <name>Zn(2+)</name>
        <dbReference type="ChEBI" id="CHEBI:29105"/>
        <note>catalytic</note>
    </ligand>
</feature>
<dbReference type="InterPro" id="IPR002314">
    <property type="entry name" value="aa-tRNA-synt_IIb"/>
</dbReference>
<dbReference type="Proteomes" id="UP000005270">
    <property type="component" value="Chromosome"/>
</dbReference>
<dbReference type="InterPro" id="IPR023509">
    <property type="entry name" value="DTD-like_sf"/>
</dbReference>
<evidence type="ECO:0000256" key="2">
    <source>
        <dbReference type="ARBA" id="ARBA00022490"/>
    </source>
</evidence>
<dbReference type="InterPro" id="IPR045864">
    <property type="entry name" value="aa-tRNA-synth_II/BPL/LPL"/>
</dbReference>
<accession>I3TD15</accession>
<dbReference type="SUPFAM" id="SSF55681">
    <property type="entry name" value="Class II aaRS and biotin synthetases"/>
    <property type="match status" value="1"/>
</dbReference>
<comment type="cofactor">
    <cofactor evidence="12">
        <name>Zn(2+)</name>
        <dbReference type="ChEBI" id="CHEBI:29105"/>
    </cofactor>
    <text evidence="12">Binds 1 zinc ion per subunit.</text>
</comment>
<keyword evidence="4 12" id="KW-0436">Ligase</keyword>
<comment type="similarity">
    <text evidence="1 12">Belongs to the class-II aminoacyl-tRNA synthetase family.</text>
</comment>
<dbReference type="FunFam" id="3.40.50.800:FF:000001">
    <property type="entry name" value="Threonine--tRNA ligase"/>
    <property type="match status" value="1"/>
</dbReference>
<comment type="subcellular location">
    <subcellularLocation>
        <location evidence="12">Cytoplasm</location>
    </subcellularLocation>
</comment>
<evidence type="ECO:0000256" key="1">
    <source>
        <dbReference type="ARBA" id="ARBA00008226"/>
    </source>
</evidence>
<dbReference type="EC" id="6.1.1.3" evidence="12"/>
<keyword evidence="2 12" id="KW-0963">Cytoplasm</keyword>
<dbReference type="AlphaFoldDB" id="I3TD15"/>
<evidence type="ECO:0000256" key="10">
    <source>
        <dbReference type="ARBA" id="ARBA00023146"/>
    </source>
</evidence>
<dbReference type="HAMAP" id="MF_00184">
    <property type="entry name" value="Thr_tRNA_synth"/>
    <property type="match status" value="1"/>
</dbReference>
<keyword evidence="7 12" id="KW-0067">ATP-binding</keyword>
<comment type="caution">
    <text evidence="12">Lacks conserved residue(s) required for the propagation of feature annotation.</text>
</comment>
<evidence type="ECO:0000256" key="12">
    <source>
        <dbReference type="HAMAP-Rule" id="MF_00184"/>
    </source>
</evidence>
<dbReference type="GO" id="GO:0004829">
    <property type="term" value="F:threonine-tRNA ligase activity"/>
    <property type="evidence" value="ECO:0007669"/>
    <property type="project" value="UniProtKB-UniRule"/>
</dbReference>
<evidence type="ECO:0000256" key="6">
    <source>
        <dbReference type="ARBA" id="ARBA00022833"/>
    </source>
</evidence>
<dbReference type="InterPro" id="IPR015011">
    <property type="entry name" value="Threonyl-tRNA_syn_edit_dom_arc"/>
</dbReference>
<evidence type="ECO:0000256" key="11">
    <source>
        <dbReference type="ARBA" id="ARBA00049515"/>
    </source>
</evidence>
<dbReference type="NCBIfam" id="NF003068">
    <property type="entry name" value="PRK03991.1"/>
    <property type="match status" value="1"/>
</dbReference>
<feature type="binding site" evidence="12">
    <location>
        <position position="347"/>
    </location>
    <ligand>
        <name>Zn(2+)</name>
        <dbReference type="ChEBI" id="CHEBI:29105"/>
        <note>catalytic</note>
    </ligand>
</feature>
<name>I3TD15_THEC1</name>
<dbReference type="InterPro" id="IPR004154">
    <property type="entry name" value="Anticodon-bd"/>
</dbReference>
<evidence type="ECO:0000256" key="9">
    <source>
        <dbReference type="ARBA" id="ARBA00022917"/>
    </source>
</evidence>
<evidence type="ECO:0000313" key="14">
    <source>
        <dbReference type="EMBL" id="AFK50653.1"/>
    </source>
</evidence>
<comment type="subunit">
    <text evidence="12">Homodimer.</text>
</comment>
<keyword evidence="15" id="KW-1185">Reference proteome</keyword>
<evidence type="ECO:0000313" key="15">
    <source>
        <dbReference type="Proteomes" id="UP000005270"/>
    </source>
</evidence>
<dbReference type="Gene3D" id="3.40.50.800">
    <property type="entry name" value="Anticodon-binding domain"/>
    <property type="match status" value="1"/>
</dbReference>
<evidence type="ECO:0000259" key="13">
    <source>
        <dbReference type="PROSITE" id="PS50862"/>
    </source>
</evidence>